<feature type="domain" description="FAS1" evidence="1">
    <location>
        <begin position="39"/>
        <end position="177"/>
    </location>
</feature>
<evidence type="ECO:0000313" key="2">
    <source>
        <dbReference type="EMBL" id="SDZ76597.1"/>
    </source>
</evidence>
<organism evidence="2 3">
    <name type="scientific">Arachidicoccus rhizosphaerae</name>
    <dbReference type="NCBI Taxonomy" id="551991"/>
    <lineage>
        <taxon>Bacteria</taxon>
        <taxon>Pseudomonadati</taxon>
        <taxon>Bacteroidota</taxon>
        <taxon>Chitinophagia</taxon>
        <taxon>Chitinophagales</taxon>
        <taxon>Chitinophagaceae</taxon>
        <taxon>Arachidicoccus</taxon>
    </lineage>
</organism>
<dbReference type="PANTHER" id="PTHR10900:SF77">
    <property type="entry name" value="FI19380P1"/>
    <property type="match status" value="1"/>
</dbReference>
<evidence type="ECO:0000313" key="3">
    <source>
        <dbReference type="Proteomes" id="UP000199041"/>
    </source>
</evidence>
<dbReference type="SUPFAM" id="SSF82153">
    <property type="entry name" value="FAS1 domain"/>
    <property type="match status" value="2"/>
</dbReference>
<dbReference type="Gene3D" id="2.60.120.260">
    <property type="entry name" value="Galactose-binding domain-like"/>
    <property type="match status" value="1"/>
</dbReference>
<dbReference type="AlphaFoldDB" id="A0A1H3VP85"/>
<dbReference type="InterPro" id="IPR000782">
    <property type="entry name" value="FAS1_domain"/>
</dbReference>
<reference evidence="2 3" key="1">
    <citation type="submission" date="2016-10" db="EMBL/GenBank/DDBJ databases">
        <authorList>
            <person name="de Groot N.N."/>
        </authorList>
    </citation>
    <scope>NUCLEOTIDE SEQUENCE [LARGE SCALE GENOMIC DNA]</scope>
    <source>
        <strain evidence="2 3">Vu-144</strain>
    </source>
</reference>
<proteinExistence type="predicted"/>
<dbReference type="STRING" id="551991.SAMN05192529_101331"/>
<dbReference type="PROSITE" id="PS50213">
    <property type="entry name" value="FAS1"/>
    <property type="match status" value="2"/>
</dbReference>
<dbReference type="EMBL" id="FNQY01000001">
    <property type="protein sequence ID" value="SDZ76597.1"/>
    <property type="molecule type" value="Genomic_DNA"/>
</dbReference>
<name>A0A1H3VP85_9BACT</name>
<dbReference type="Proteomes" id="UP000199041">
    <property type="component" value="Unassembled WGS sequence"/>
</dbReference>
<sequence length="559" mass="62300">MKKVFKQRVLFAVIALSFISGIWLSCRKVPIVYSTSTDVNIVGYIDEHLDSFSLFRQMLSVTGYDGFLSAYGSYTLFLPTNSAVQSYLKSRSKDSISQLNVDSVKDFLKFHLINDTVYTISFTDGKLPYLTMYGQYLVTGASNSNGSTYYRVNRQANIIESNLREGNGVIHVIDNVLTPATKTLAGLVSADPDYSIFAEALKATGLYDSLNIAAVDNADSTKAWLTLFAQTDSVFNANGINSYEDLKEKYSNTGNPKDPYDSLHLFVDYHIVNRANYLADIVTVTSYSTWAPLQALTVKYSNDSILLNDDVFNGVHEPGILIPRTGSDVSATNGVLHKTTSLLSIKQRSPFPVYWDVCQYTEIMNLPAYYGKQSYYYPWDQLPSFITAADGKSSRPQIGYVGGASGSSPVVNYDYLELPMGSNRMDWVELKTPMLVAGTYKVWICWRTAGKSQILQVSIDSTVMQRTYNKSIYLPSGTDAVLEAQGWKHYTTSTSSNVPAYLVGTINIQTTGQHTIRFTALSGGDNYNWLDMIQFIPSDMDQQWPRFDQDGIAHYSASE</sequence>
<gene>
    <name evidence="2" type="ORF">SAMN05192529_101331</name>
</gene>
<dbReference type="PANTHER" id="PTHR10900">
    <property type="entry name" value="PERIOSTIN-RELATED"/>
    <property type="match status" value="1"/>
</dbReference>
<protein>
    <submittedName>
        <fullName evidence="2">Uncaracterized surface protein containing fasciclin (FAS1) repeats</fullName>
    </submittedName>
</protein>
<feature type="domain" description="FAS1" evidence="1">
    <location>
        <begin position="181"/>
        <end position="343"/>
    </location>
</feature>
<dbReference type="RefSeq" id="WP_091392463.1">
    <property type="nucleotide sequence ID" value="NZ_FNQY01000001.1"/>
</dbReference>
<dbReference type="PROSITE" id="PS51257">
    <property type="entry name" value="PROKAR_LIPOPROTEIN"/>
    <property type="match status" value="1"/>
</dbReference>
<dbReference type="SMART" id="SM00554">
    <property type="entry name" value="FAS1"/>
    <property type="match status" value="2"/>
</dbReference>
<accession>A0A1H3VP85</accession>
<dbReference type="InterPro" id="IPR050904">
    <property type="entry name" value="Adhesion/Biosynth-related"/>
</dbReference>
<dbReference type="Pfam" id="PF02469">
    <property type="entry name" value="Fasciclin"/>
    <property type="match status" value="2"/>
</dbReference>
<dbReference type="Gene3D" id="2.30.180.10">
    <property type="entry name" value="FAS1 domain"/>
    <property type="match status" value="2"/>
</dbReference>
<dbReference type="OrthoDB" id="1119934at2"/>
<evidence type="ECO:0000259" key="1">
    <source>
        <dbReference type="PROSITE" id="PS50213"/>
    </source>
</evidence>
<keyword evidence="3" id="KW-1185">Reference proteome</keyword>
<dbReference type="InterPro" id="IPR036378">
    <property type="entry name" value="FAS1_dom_sf"/>
</dbReference>